<dbReference type="RefSeq" id="WP_185049852.1">
    <property type="nucleotide sequence ID" value="NZ_BAABIX010000005.1"/>
</dbReference>
<gene>
    <name evidence="1" type="ORF">HNP84_002571</name>
</gene>
<keyword evidence="2" id="KW-1185">Reference proteome</keyword>
<dbReference type="PANTHER" id="PTHR35332:SF2">
    <property type="entry name" value="REGULATION OF ENOLASE PROTEIN 1"/>
    <property type="match status" value="1"/>
</dbReference>
<protein>
    <recommendedName>
        <fullName evidence="3">DUF1349 domain-containing protein</fullName>
    </recommendedName>
</protein>
<reference evidence="1 2" key="1">
    <citation type="submission" date="2020-08" db="EMBL/GenBank/DDBJ databases">
        <title>Genomic Encyclopedia of Type Strains, Phase IV (KMG-IV): sequencing the most valuable type-strain genomes for metagenomic binning, comparative biology and taxonomic classification.</title>
        <authorList>
            <person name="Goeker M."/>
        </authorList>
    </citation>
    <scope>NUCLEOTIDE SEQUENCE [LARGE SCALE GENOMIC DNA]</scope>
    <source>
        <strain evidence="1 2">DSM 45615</strain>
    </source>
</reference>
<accession>A0A840P5V1</accession>
<dbReference type="Pfam" id="PF07081">
    <property type="entry name" value="DUF1349"/>
    <property type="match status" value="1"/>
</dbReference>
<dbReference type="PANTHER" id="PTHR35332">
    <property type="entry name" value="REGULATION OF ENOLASE PROTEIN 1"/>
    <property type="match status" value="1"/>
</dbReference>
<name>A0A840P5V1_9ACTN</name>
<dbReference type="PIRSF" id="PIRSF022704">
    <property type="entry name" value="UCP022704"/>
    <property type="match status" value="1"/>
</dbReference>
<dbReference type="EMBL" id="JACHGN010000005">
    <property type="protein sequence ID" value="MBB5132850.1"/>
    <property type="molecule type" value="Genomic_DNA"/>
</dbReference>
<dbReference type="InterPro" id="IPR013320">
    <property type="entry name" value="ConA-like_dom_sf"/>
</dbReference>
<proteinExistence type="predicted"/>
<dbReference type="AlphaFoldDB" id="A0A840P5V1"/>
<sequence length="190" mass="20841">MIEAFGRDDWRWINPPREWSMADSGLRAVADARTDLWRTTHYGFVRDNGHMFGAPVTGDFRLAVTFDGEYADQYDQAGAFVRLDETTWIKAGAEFVDGALQLSAVVTRELSDWSVMPAPVRAGSLTFGLERTGDAVTVRYALGDAEPEQMLRLAYFPPGVPVLAGAMCAAPDGKGFPVRFARIDLTESGS</sequence>
<dbReference type="SUPFAM" id="SSF49899">
    <property type="entry name" value="Concanavalin A-like lectins/glucanases"/>
    <property type="match status" value="1"/>
</dbReference>
<dbReference type="Gene3D" id="2.60.120.200">
    <property type="match status" value="1"/>
</dbReference>
<dbReference type="InterPro" id="IPR015987">
    <property type="entry name" value="UCP022704"/>
</dbReference>
<dbReference type="Proteomes" id="UP000578449">
    <property type="component" value="Unassembled WGS sequence"/>
</dbReference>
<evidence type="ECO:0000313" key="2">
    <source>
        <dbReference type="Proteomes" id="UP000578449"/>
    </source>
</evidence>
<evidence type="ECO:0008006" key="3">
    <source>
        <dbReference type="Google" id="ProtNLM"/>
    </source>
</evidence>
<comment type="caution">
    <text evidence="1">The sequence shown here is derived from an EMBL/GenBank/DDBJ whole genome shotgun (WGS) entry which is preliminary data.</text>
</comment>
<organism evidence="1 2">
    <name type="scientific">Thermocatellispora tengchongensis</name>
    <dbReference type="NCBI Taxonomy" id="1073253"/>
    <lineage>
        <taxon>Bacteria</taxon>
        <taxon>Bacillati</taxon>
        <taxon>Actinomycetota</taxon>
        <taxon>Actinomycetes</taxon>
        <taxon>Streptosporangiales</taxon>
        <taxon>Streptosporangiaceae</taxon>
        <taxon>Thermocatellispora</taxon>
    </lineage>
</organism>
<dbReference type="InterPro" id="IPR009784">
    <property type="entry name" value="DUF1349"/>
</dbReference>
<evidence type="ECO:0000313" key="1">
    <source>
        <dbReference type="EMBL" id="MBB5132850.1"/>
    </source>
</evidence>